<dbReference type="Gene3D" id="1.20.1280.290">
    <property type="match status" value="1"/>
</dbReference>
<keyword evidence="3" id="KW-0813">Transport</keyword>
<proteinExistence type="inferred from homology"/>
<name>K0R867_THAOC</name>
<sequence>MVANGFIWALYGYLQDLSTVLYPNICGTILGMFYFRQYSKVSKSAMITKHKLGVIWIYICREAIPESIGRRNSRQGRRPSVHFALREPVGGRGRQVEREARCHARAKAHVHFDSPDVIANKDASSIPLPFTLASTINCSLWSVAGLLAMKDVNIWFPSVMGLLSALAQLFLKGIYGSGVVAESIAAATAVTTQEMSKAV</sequence>
<keyword evidence="7" id="KW-0677">Repeat</keyword>
<evidence type="ECO:0000313" key="11">
    <source>
        <dbReference type="Proteomes" id="UP000266841"/>
    </source>
</evidence>
<evidence type="ECO:0000313" key="10">
    <source>
        <dbReference type="EMBL" id="EJK49663.1"/>
    </source>
</evidence>
<evidence type="ECO:0000256" key="2">
    <source>
        <dbReference type="ARBA" id="ARBA00007809"/>
    </source>
</evidence>
<keyword evidence="11" id="KW-1185">Reference proteome</keyword>
<organism evidence="10 11">
    <name type="scientific">Thalassiosira oceanica</name>
    <name type="common">Marine diatom</name>
    <dbReference type="NCBI Taxonomy" id="159749"/>
    <lineage>
        <taxon>Eukaryota</taxon>
        <taxon>Sar</taxon>
        <taxon>Stramenopiles</taxon>
        <taxon>Ochrophyta</taxon>
        <taxon>Bacillariophyta</taxon>
        <taxon>Coscinodiscophyceae</taxon>
        <taxon>Thalassiosirophycidae</taxon>
        <taxon>Thalassiosirales</taxon>
        <taxon>Thalassiosiraceae</taxon>
        <taxon>Thalassiosira</taxon>
    </lineage>
</organism>
<dbReference type="GO" id="GO:0051119">
    <property type="term" value="F:sugar transmembrane transporter activity"/>
    <property type="evidence" value="ECO:0007669"/>
    <property type="project" value="InterPro"/>
</dbReference>
<keyword evidence="6" id="KW-0812">Transmembrane</keyword>
<evidence type="ECO:0000256" key="6">
    <source>
        <dbReference type="ARBA" id="ARBA00022692"/>
    </source>
</evidence>
<dbReference type="Proteomes" id="UP000266841">
    <property type="component" value="Unassembled WGS sequence"/>
</dbReference>
<dbReference type="Pfam" id="PF03083">
    <property type="entry name" value="MtN3_slv"/>
    <property type="match status" value="1"/>
</dbReference>
<evidence type="ECO:0000256" key="9">
    <source>
        <dbReference type="ARBA" id="ARBA00023136"/>
    </source>
</evidence>
<accession>K0R867</accession>
<keyword evidence="9" id="KW-0472">Membrane</keyword>
<reference evidence="10 11" key="1">
    <citation type="journal article" date="2012" name="Genome Biol.">
        <title>Genome and low-iron response of an oceanic diatom adapted to chronic iron limitation.</title>
        <authorList>
            <person name="Lommer M."/>
            <person name="Specht M."/>
            <person name="Roy A.S."/>
            <person name="Kraemer L."/>
            <person name="Andreson R."/>
            <person name="Gutowska M.A."/>
            <person name="Wolf J."/>
            <person name="Bergner S.V."/>
            <person name="Schilhabel M.B."/>
            <person name="Klostermeier U.C."/>
            <person name="Beiko R.G."/>
            <person name="Rosenstiel P."/>
            <person name="Hippler M."/>
            <person name="Laroche J."/>
        </authorList>
    </citation>
    <scope>NUCLEOTIDE SEQUENCE [LARGE SCALE GENOMIC DNA]</scope>
    <source>
        <strain evidence="10 11">CCMP1005</strain>
    </source>
</reference>
<dbReference type="OrthoDB" id="409725at2759"/>
<evidence type="ECO:0000256" key="4">
    <source>
        <dbReference type="ARBA" id="ARBA00022475"/>
    </source>
</evidence>
<evidence type="ECO:0000256" key="3">
    <source>
        <dbReference type="ARBA" id="ARBA00022448"/>
    </source>
</evidence>
<evidence type="ECO:0000256" key="8">
    <source>
        <dbReference type="ARBA" id="ARBA00022989"/>
    </source>
</evidence>
<dbReference type="AlphaFoldDB" id="K0R867"/>
<dbReference type="InterPro" id="IPR004316">
    <property type="entry name" value="SWEET_rpt"/>
</dbReference>
<evidence type="ECO:0000256" key="1">
    <source>
        <dbReference type="ARBA" id="ARBA00004651"/>
    </source>
</evidence>
<keyword evidence="4" id="KW-1003">Cell membrane</keyword>
<evidence type="ECO:0000256" key="7">
    <source>
        <dbReference type="ARBA" id="ARBA00022737"/>
    </source>
</evidence>
<dbReference type="eggNOG" id="KOG1623">
    <property type="taxonomic scope" value="Eukaryota"/>
</dbReference>
<comment type="subcellular location">
    <subcellularLocation>
        <location evidence="1">Cell membrane</location>
        <topology evidence="1">Multi-pass membrane protein</topology>
    </subcellularLocation>
</comment>
<keyword evidence="8" id="KW-1133">Transmembrane helix</keyword>
<dbReference type="PANTHER" id="PTHR10791:SF30">
    <property type="entry name" value="SUGAR TRANSPORTER SWEET1"/>
    <property type="match status" value="1"/>
</dbReference>
<keyword evidence="5" id="KW-0762">Sugar transport</keyword>
<evidence type="ECO:0000256" key="5">
    <source>
        <dbReference type="ARBA" id="ARBA00022597"/>
    </source>
</evidence>
<dbReference type="EMBL" id="AGNL01044540">
    <property type="protein sequence ID" value="EJK49663.1"/>
    <property type="molecule type" value="Genomic_DNA"/>
</dbReference>
<dbReference type="InterPro" id="IPR047664">
    <property type="entry name" value="SWEET"/>
</dbReference>
<dbReference type="PANTHER" id="PTHR10791">
    <property type="entry name" value="RAG1-ACTIVATING PROTEIN 1"/>
    <property type="match status" value="1"/>
</dbReference>
<evidence type="ECO:0008006" key="12">
    <source>
        <dbReference type="Google" id="ProtNLM"/>
    </source>
</evidence>
<comment type="caution">
    <text evidence="10">The sequence shown here is derived from an EMBL/GenBank/DDBJ whole genome shotgun (WGS) entry which is preliminary data.</text>
</comment>
<dbReference type="GO" id="GO:0005886">
    <property type="term" value="C:plasma membrane"/>
    <property type="evidence" value="ECO:0007669"/>
    <property type="project" value="UniProtKB-SubCell"/>
</dbReference>
<protein>
    <recommendedName>
        <fullName evidence="12">Sugar transporter SWEET1</fullName>
    </recommendedName>
</protein>
<gene>
    <name evidence="10" type="ORF">THAOC_31436</name>
</gene>
<comment type="similarity">
    <text evidence="2">Belongs to the SWEET sugar transporter family.</text>
</comment>